<keyword evidence="7 10" id="KW-0653">Protein transport</keyword>
<dbReference type="InterPro" id="IPR051045">
    <property type="entry name" value="TonB-dependent_transducer"/>
</dbReference>
<reference evidence="13" key="1">
    <citation type="submission" date="2023-02" db="EMBL/GenBank/DDBJ databases">
        <title>Description of Herbaspirillum huttiense subsp. nephrolepsisexaltata and Herbaspirillum huttiense subsp. lycopersicon.</title>
        <authorList>
            <person name="Poudel M."/>
            <person name="Sharma A."/>
            <person name="Goss E."/>
            <person name="Tapia J.H."/>
            <person name="Harmon C.M."/>
            <person name="Jones J.B."/>
        </authorList>
    </citation>
    <scope>NUCLEOTIDE SEQUENCE</scope>
    <source>
        <strain evidence="13">NC40101</strain>
    </source>
</reference>
<dbReference type="PANTHER" id="PTHR33446:SF2">
    <property type="entry name" value="PROTEIN TONB"/>
    <property type="match status" value="1"/>
</dbReference>
<dbReference type="PANTHER" id="PTHR33446">
    <property type="entry name" value="PROTEIN TONB-RELATED"/>
    <property type="match status" value="1"/>
</dbReference>
<accession>A0AAE4GB83</accession>
<dbReference type="Pfam" id="PF03544">
    <property type="entry name" value="TonB_C"/>
    <property type="match status" value="1"/>
</dbReference>
<gene>
    <name evidence="13" type="ORF">RJN63_20635</name>
</gene>
<keyword evidence="6" id="KW-0812">Transmembrane</keyword>
<name>A0AAE4GB83_9BURK</name>
<evidence type="ECO:0000313" key="13">
    <source>
        <dbReference type="EMBL" id="MDT0339255.1"/>
    </source>
</evidence>
<dbReference type="GO" id="GO:0030288">
    <property type="term" value="C:outer membrane-bounded periplasmic space"/>
    <property type="evidence" value="ECO:0007669"/>
    <property type="project" value="InterPro"/>
</dbReference>
<evidence type="ECO:0000256" key="11">
    <source>
        <dbReference type="SAM" id="MobiDB-lite"/>
    </source>
</evidence>
<protein>
    <recommendedName>
        <fullName evidence="10">Protein TonB</fullName>
    </recommendedName>
</protein>
<comment type="similarity">
    <text evidence="2 10">Belongs to the TonB family.</text>
</comment>
<sequence>MLSSLPLSPQRTVPGAALLRRAQPALLVLAAHLGLLWLATQMHALPASTAKPPVPPTVMLALLESAPQPPLPATSPHPAAPVRTVPLRPTPMPHPRQAVAPAPAMVTSADTSSAPSAPSAPSSPTAPASAPEAAAAPVTPAAPMIRPPVITSGVQYLTAPQPVYPAAARRRGDEGEVLLRVLIDAQGGVEQIAMERSSGIASLDQAAREAVRRARFQPYVEQGRALPAYVVVPIKFQLTQ</sequence>
<keyword evidence="3 10" id="KW-0813">Transport</keyword>
<evidence type="ECO:0000256" key="4">
    <source>
        <dbReference type="ARBA" id="ARBA00022475"/>
    </source>
</evidence>
<evidence type="ECO:0000256" key="8">
    <source>
        <dbReference type="ARBA" id="ARBA00022989"/>
    </source>
</evidence>
<evidence type="ECO:0000259" key="12">
    <source>
        <dbReference type="PROSITE" id="PS52015"/>
    </source>
</evidence>
<dbReference type="PROSITE" id="PS52015">
    <property type="entry name" value="TONB_CTD"/>
    <property type="match status" value="1"/>
</dbReference>
<keyword evidence="4 10" id="KW-1003">Cell membrane</keyword>
<dbReference type="GO" id="GO:0098797">
    <property type="term" value="C:plasma membrane protein complex"/>
    <property type="evidence" value="ECO:0007669"/>
    <property type="project" value="TreeGrafter"/>
</dbReference>
<evidence type="ECO:0000256" key="7">
    <source>
        <dbReference type="ARBA" id="ARBA00022927"/>
    </source>
</evidence>
<dbReference type="PRINTS" id="PR01374">
    <property type="entry name" value="TONBPROTEIN"/>
</dbReference>
<dbReference type="SUPFAM" id="SSF74653">
    <property type="entry name" value="TolA/TonB C-terminal domain"/>
    <property type="match status" value="1"/>
</dbReference>
<feature type="compositionally biased region" description="Pro residues" evidence="11">
    <location>
        <begin position="68"/>
        <end position="79"/>
    </location>
</feature>
<dbReference type="Gene3D" id="3.30.1150.10">
    <property type="match status" value="1"/>
</dbReference>
<dbReference type="GO" id="GO:0031992">
    <property type="term" value="F:energy transducer activity"/>
    <property type="evidence" value="ECO:0007669"/>
    <property type="project" value="InterPro"/>
</dbReference>
<comment type="function">
    <text evidence="10">Interacts with outer membrane receptor proteins that carry out high-affinity binding and energy dependent uptake into the periplasmic space of specific substrates. It could act to transduce energy from the cytoplasmic membrane to specific energy-requiring processes in the outer membrane, resulting in the release into the periplasm of ligands bound by these outer membrane proteins.</text>
</comment>
<dbReference type="InterPro" id="IPR003538">
    <property type="entry name" value="TonB"/>
</dbReference>
<dbReference type="GO" id="GO:0015891">
    <property type="term" value="P:siderophore transport"/>
    <property type="evidence" value="ECO:0007669"/>
    <property type="project" value="InterPro"/>
</dbReference>
<evidence type="ECO:0000256" key="1">
    <source>
        <dbReference type="ARBA" id="ARBA00004383"/>
    </source>
</evidence>
<feature type="domain" description="TonB C-terminal" evidence="12">
    <location>
        <begin position="149"/>
        <end position="240"/>
    </location>
</feature>
<evidence type="ECO:0000256" key="2">
    <source>
        <dbReference type="ARBA" id="ARBA00006555"/>
    </source>
</evidence>
<evidence type="ECO:0000256" key="3">
    <source>
        <dbReference type="ARBA" id="ARBA00022448"/>
    </source>
</evidence>
<organism evidence="13">
    <name type="scientific">Herbaspirillum huttiense subsp. nephrolepidis</name>
    <dbReference type="NCBI Taxonomy" id="3075126"/>
    <lineage>
        <taxon>Bacteria</taxon>
        <taxon>Pseudomonadati</taxon>
        <taxon>Pseudomonadota</taxon>
        <taxon>Betaproteobacteria</taxon>
        <taxon>Burkholderiales</taxon>
        <taxon>Oxalobacteraceae</taxon>
        <taxon>Herbaspirillum</taxon>
    </lineage>
</organism>
<dbReference type="GO" id="GO:0055085">
    <property type="term" value="P:transmembrane transport"/>
    <property type="evidence" value="ECO:0007669"/>
    <property type="project" value="InterPro"/>
</dbReference>
<keyword evidence="8" id="KW-1133">Transmembrane helix</keyword>
<dbReference type="NCBIfam" id="TIGR01352">
    <property type="entry name" value="tonB_Cterm"/>
    <property type="match status" value="1"/>
</dbReference>
<dbReference type="AlphaFoldDB" id="A0AAE4GB83"/>
<keyword evidence="5 10" id="KW-0997">Cell inner membrane</keyword>
<dbReference type="EMBL" id="JAVRAA010000012">
    <property type="protein sequence ID" value="MDT0339255.1"/>
    <property type="molecule type" value="Genomic_DNA"/>
</dbReference>
<evidence type="ECO:0000256" key="10">
    <source>
        <dbReference type="RuleBase" id="RU362123"/>
    </source>
</evidence>
<keyword evidence="9" id="KW-0472">Membrane</keyword>
<evidence type="ECO:0000256" key="5">
    <source>
        <dbReference type="ARBA" id="ARBA00022519"/>
    </source>
</evidence>
<evidence type="ECO:0000256" key="6">
    <source>
        <dbReference type="ARBA" id="ARBA00022692"/>
    </source>
</evidence>
<dbReference type="RefSeq" id="WP_310836030.1">
    <property type="nucleotide sequence ID" value="NZ_JAVLSM010000002.1"/>
</dbReference>
<comment type="caution">
    <text evidence="13">The sequence shown here is derived from an EMBL/GenBank/DDBJ whole genome shotgun (WGS) entry which is preliminary data.</text>
</comment>
<feature type="region of interest" description="Disordered" evidence="11">
    <location>
        <begin position="68"/>
        <end position="134"/>
    </location>
</feature>
<dbReference type="InterPro" id="IPR037682">
    <property type="entry name" value="TonB_C"/>
</dbReference>
<feature type="compositionally biased region" description="Low complexity" evidence="11">
    <location>
        <begin position="107"/>
        <end position="134"/>
    </location>
</feature>
<evidence type="ECO:0000256" key="9">
    <source>
        <dbReference type="ARBA" id="ARBA00023136"/>
    </source>
</evidence>
<keyword evidence="10" id="KW-0735">Signal-anchor</keyword>
<dbReference type="GO" id="GO:0015031">
    <property type="term" value="P:protein transport"/>
    <property type="evidence" value="ECO:0007669"/>
    <property type="project" value="UniProtKB-UniRule"/>
</dbReference>
<comment type="subcellular location">
    <subcellularLocation>
        <location evidence="1 10">Cell inner membrane</location>
        <topology evidence="1 10">Single-pass membrane protein</topology>
        <orientation evidence="1 10">Periplasmic side</orientation>
    </subcellularLocation>
</comment>
<proteinExistence type="inferred from homology"/>
<dbReference type="InterPro" id="IPR006260">
    <property type="entry name" value="TonB/TolA_C"/>
</dbReference>